<dbReference type="RefSeq" id="WP_058295264.1">
    <property type="nucleotide sequence ID" value="NZ_CAKJVD010000015.1"/>
</dbReference>
<dbReference type="CDD" id="cd02440">
    <property type="entry name" value="AdoMet_MTases"/>
    <property type="match status" value="1"/>
</dbReference>
<evidence type="ECO:0000256" key="1">
    <source>
        <dbReference type="ARBA" id="ARBA00022603"/>
    </source>
</evidence>
<dbReference type="Pfam" id="PF13649">
    <property type="entry name" value="Methyltransf_25"/>
    <property type="match status" value="1"/>
</dbReference>
<comment type="caution">
    <text evidence="4">The sequence shown here is derived from an EMBL/GenBank/DDBJ whole genome shotgun (WGS) entry which is preliminary data.</text>
</comment>
<gene>
    <name evidence="4" type="primary">mraW</name>
    <name evidence="4" type="ORF">CQ394_05090</name>
</gene>
<dbReference type="PANTHER" id="PTHR43861">
    <property type="entry name" value="TRANS-ACONITATE 2-METHYLTRANSFERASE-RELATED"/>
    <property type="match status" value="1"/>
</dbReference>
<accession>A0A2A7MI12</accession>
<sequence length="229" mass="26753">MNIIDNKTAHNSKEYDRNIYKTIQYYELFYKETIDLVQSYKNDCEIWLDTGCGTGNFVEIANNIFKNTKFILSDCNDNMINIAKNKLKNFSDRIEFISGCSSENLKNTINRCVDVVTAIQVHHYLNRQRREEATKNCYEILKKGGIYITFENIKPLSDKGIEIGLNRWAECQLNSGRSKEIVENHKKRFDKAYYPITILDHIALLRKAGFKYCEVFFVSQMQAGFYAIK</sequence>
<keyword evidence="2 4" id="KW-0808">Transferase</keyword>
<dbReference type="GO" id="GO:0008168">
    <property type="term" value="F:methyltransferase activity"/>
    <property type="evidence" value="ECO:0007669"/>
    <property type="project" value="UniProtKB-KW"/>
</dbReference>
<proteinExistence type="predicted"/>
<dbReference type="STRING" id="137838.GCA_001458595_02485"/>
<dbReference type="EMBL" id="PDCJ01000001">
    <property type="protein sequence ID" value="PEG31103.1"/>
    <property type="molecule type" value="Genomic_DNA"/>
</dbReference>
<dbReference type="PANTHER" id="PTHR43861:SF1">
    <property type="entry name" value="TRANS-ACONITATE 2-METHYLTRANSFERASE"/>
    <property type="match status" value="1"/>
</dbReference>
<dbReference type="OrthoDB" id="5522265at2"/>
<keyword evidence="5" id="KW-1185">Reference proteome</keyword>
<name>A0A2A7MI12_9CLOT</name>
<dbReference type="InterPro" id="IPR029063">
    <property type="entry name" value="SAM-dependent_MTases_sf"/>
</dbReference>
<dbReference type="AlphaFoldDB" id="A0A2A7MI12"/>
<reference evidence="4 5" key="1">
    <citation type="submission" date="2017-10" db="EMBL/GenBank/DDBJ databases">
        <title>Effective Description of Clostridium neonatale sp. nov. linked to necrotizing enterocolitis in neonates and a clarification of species assignable to the genus Clostridium (Prazmowski 1880) emend. Lawson and Rainey 2016.</title>
        <authorList>
            <person name="Bernard K."/>
            <person name="Burdz T."/>
            <person name="Wiebe D."/>
            <person name="Balcewich B."/>
            <person name="Alfa M."/>
            <person name="Bernier A.-M."/>
        </authorList>
    </citation>
    <scope>NUCLEOTIDE SEQUENCE [LARGE SCALE GENOMIC DNA]</scope>
    <source>
        <strain evidence="4 5">LCDC99A005</strain>
    </source>
</reference>
<evidence type="ECO:0000313" key="5">
    <source>
        <dbReference type="Proteomes" id="UP000220840"/>
    </source>
</evidence>
<dbReference type="GO" id="GO:0032259">
    <property type="term" value="P:methylation"/>
    <property type="evidence" value="ECO:0007669"/>
    <property type="project" value="UniProtKB-KW"/>
</dbReference>
<organism evidence="4 5">
    <name type="scientific">Clostridium neonatale</name>
    <dbReference type="NCBI Taxonomy" id="137838"/>
    <lineage>
        <taxon>Bacteria</taxon>
        <taxon>Bacillati</taxon>
        <taxon>Bacillota</taxon>
        <taxon>Clostridia</taxon>
        <taxon>Eubacteriales</taxon>
        <taxon>Clostridiaceae</taxon>
        <taxon>Clostridium</taxon>
    </lineage>
</organism>
<evidence type="ECO:0000259" key="3">
    <source>
        <dbReference type="Pfam" id="PF13649"/>
    </source>
</evidence>
<evidence type="ECO:0000313" key="4">
    <source>
        <dbReference type="EMBL" id="PEG31103.1"/>
    </source>
</evidence>
<dbReference type="Gene3D" id="3.40.50.150">
    <property type="entry name" value="Vaccinia Virus protein VP39"/>
    <property type="match status" value="1"/>
</dbReference>
<protein>
    <submittedName>
        <fullName evidence="4">Class I SAM-dependent methyltransferase</fullName>
    </submittedName>
</protein>
<dbReference type="Proteomes" id="UP000220840">
    <property type="component" value="Unassembled WGS sequence"/>
</dbReference>
<feature type="domain" description="Methyltransferase" evidence="3">
    <location>
        <begin position="48"/>
        <end position="145"/>
    </location>
</feature>
<dbReference type="SUPFAM" id="SSF53335">
    <property type="entry name" value="S-adenosyl-L-methionine-dependent methyltransferases"/>
    <property type="match status" value="1"/>
</dbReference>
<keyword evidence="1 4" id="KW-0489">Methyltransferase</keyword>
<dbReference type="InterPro" id="IPR041698">
    <property type="entry name" value="Methyltransf_25"/>
</dbReference>
<evidence type="ECO:0000256" key="2">
    <source>
        <dbReference type="ARBA" id="ARBA00022679"/>
    </source>
</evidence>